<feature type="transmembrane region" description="Helical" evidence="1">
    <location>
        <begin position="125"/>
        <end position="145"/>
    </location>
</feature>
<dbReference type="GO" id="GO:0006629">
    <property type="term" value="P:lipid metabolic process"/>
    <property type="evidence" value="ECO:0007669"/>
    <property type="project" value="InterPro"/>
</dbReference>
<feature type="transmembrane region" description="Helical" evidence="1">
    <location>
        <begin position="190"/>
        <end position="211"/>
    </location>
</feature>
<keyword evidence="1" id="KW-0812">Transmembrane</keyword>
<dbReference type="RefSeq" id="WP_420242846.1">
    <property type="nucleotide sequence ID" value="NZ_BOPV01000001.1"/>
</dbReference>
<sequence length="308" mass="33623">MSVEATIPVRTNIALAALLLVLAVLLLFIAPALGWYGGAGGVVLLALGVVATPLHWGLIHEGIHSNLAPDATQNRTLSRLLSVPLLVPFEIVRFGHLTHHGFNRNPLDRPEAVDAEPTLLDRVKFYAHLLFGTSAIELSVPWLFLLPRAGIRWSIGKIYGLDDPQVKRIRKMAETTFLDPERIARIRVDLACTVAMVVAALYFAGDAWPWVAAALLLRGVTISVLDNAPHYGTPVDSGQDATNSRAPAFLRALLLNSNFHGIHHARPNLPWSALPQTFVAMGARYGAAWLSMVLRQFRGPLSADSLQR</sequence>
<keyword evidence="1" id="KW-1133">Transmembrane helix</keyword>
<dbReference type="InterPro" id="IPR005804">
    <property type="entry name" value="FA_desaturase_dom"/>
</dbReference>
<comment type="caution">
    <text evidence="3">The sequence shown here is derived from an EMBL/GenBank/DDBJ whole genome shotgun (WGS) entry which is preliminary data.</text>
</comment>
<feature type="transmembrane region" description="Helical" evidence="1">
    <location>
        <begin position="80"/>
        <end position="98"/>
    </location>
</feature>
<dbReference type="AlphaFoldDB" id="A0A8S8XF21"/>
<gene>
    <name evidence="3" type="ORF">TMPK1_19720</name>
</gene>
<protein>
    <recommendedName>
        <fullName evidence="2">Fatty acid desaturase domain-containing protein</fullName>
    </recommendedName>
</protein>
<feature type="transmembrane region" description="Helical" evidence="1">
    <location>
        <begin position="12"/>
        <end position="33"/>
    </location>
</feature>
<evidence type="ECO:0000259" key="2">
    <source>
        <dbReference type="Pfam" id="PF00487"/>
    </source>
</evidence>
<feature type="domain" description="Fatty acid desaturase" evidence="2">
    <location>
        <begin position="36"/>
        <end position="292"/>
    </location>
</feature>
<evidence type="ECO:0000313" key="4">
    <source>
        <dbReference type="Proteomes" id="UP000681075"/>
    </source>
</evidence>
<keyword evidence="4" id="KW-1185">Reference proteome</keyword>
<evidence type="ECO:0000313" key="3">
    <source>
        <dbReference type="EMBL" id="GIL39735.1"/>
    </source>
</evidence>
<dbReference type="Proteomes" id="UP000681075">
    <property type="component" value="Unassembled WGS sequence"/>
</dbReference>
<evidence type="ECO:0000256" key="1">
    <source>
        <dbReference type="SAM" id="Phobius"/>
    </source>
</evidence>
<name>A0A8S8XF21_9PROT</name>
<reference evidence="3" key="1">
    <citation type="submission" date="2021-02" db="EMBL/GenBank/DDBJ databases">
        <title>Genome sequence of Rhodospirillales sp. strain TMPK1 isolated from soil.</title>
        <authorList>
            <person name="Nakai R."/>
            <person name="Kusada H."/>
            <person name="Tamaki H."/>
        </authorList>
    </citation>
    <scope>NUCLEOTIDE SEQUENCE</scope>
    <source>
        <strain evidence="3">TMPK1</strain>
    </source>
</reference>
<dbReference type="EMBL" id="BOPV01000001">
    <property type="protein sequence ID" value="GIL39735.1"/>
    <property type="molecule type" value="Genomic_DNA"/>
</dbReference>
<keyword evidence="1" id="KW-0472">Membrane</keyword>
<dbReference type="Pfam" id="PF00487">
    <property type="entry name" value="FA_desaturase"/>
    <property type="match status" value="1"/>
</dbReference>
<proteinExistence type="predicted"/>
<accession>A0A8S8XF21</accession>
<organism evidence="3 4">
    <name type="scientific">Roseiterribacter gracilis</name>
    <dbReference type="NCBI Taxonomy" id="2812848"/>
    <lineage>
        <taxon>Bacteria</taxon>
        <taxon>Pseudomonadati</taxon>
        <taxon>Pseudomonadota</taxon>
        <taxon>Alphaproteobacteria</taxon>
        <taxon>Rhodospirillales</taxon>
        <taxon>Roseiterribacteraceae</taxon>
        <taxon>Roseiterribacter</taxon>
    </lineage>
</organism>
<feature type="transmembrane region" description="Helical" evidence="1">
    <location>
        <begin position="39"/>
        <end position="59"/>
    </location>
</feature>